<evidence type="ECO:0000256" key="1">
    <source>
        <dbReference type="SAM" id="Phobius"/>
    </source>
</evidence>
<dbReference type="InterPro" id="IPR036465">
    <property type="entry name" value="vWFA_dom_sf"/>
</dbReference>
<dbReference type="PROSITE" id="PS51257">
    <property type="entry name" value="PROKAR_LIPOPROTEIN"/>
    <property type="match status" value="1"/>
</dbReference>
<accession>A0A7C3VFN4</accession>
<dbReference type="Pfam" id="PF13519">
    <property type="entry name" value="VWA_2"/>
    <property type="match status" value="1"/>
</dbReference>
<evidence type="ECO:0000313" key="3">
    <source>
        <dbReference type="EMBL" id="HGG00314.1"/>
    </source>
</evidence>
<comment type="caution">
    <text evidence="3">The sequence shown here is derived from an EMBL/GenBank/DDBJ whole genome shotgun (WGS) entry which is preliminary data.</text>
</comment>
<sequence length="291" mass="31961">MMQSRRQIWLYPMFQVPLMLMLGCLILAALFSLLGWGRPTVGVAIALDLSSSTQGAVRQEEIAAVKSYLAENQSLKNQNQIRVFGFASNVQALTNEFITDSQAVERQLDRALQDTQLQRQLGGGTNINLAIQQVTNALSSLETNRCRELLLVTDGEADVSQTVVDGAINQGVKINAVVLGGKDAVQIRQATASTNGIYLNGEAGNLKALFTDEFFTSFNSNKRWLTFWLSCAFICAMWAIALPLDRWLFQGLMKLDMTLAGQLALGNALFWTVVTALVVWRIFGLPFGSAC</sequence>
<proteinExistence type="predicted"/>
<dbReference type="Gene3D" id="3.40.50.410">
    <property type="entry name" value="von Willebrand factor, type A domain"/>
    <property type="match status" value="1"/>
</dbReference>
<organism evidence="3">
    <name type="scientific">Planktothricoides sp. SpSt-374</name>
    <dbReference type="NCBI Taxonomy" id="2282167"/>
    <lineage>
        <taxon>Bacteria</taxon>
        <taxon>Bacillati</taxon>
        <taxon>Cyanobacteriota</taxon>
        <taxon>Cyanophyceae</taxon>
        <taxon>Oscillatoriophycideae</taxon>
        <taxon>Oscillatoriales</taxon>
        <taxon>Oscillatoriaceae</taxon>
        <taxon>Planktothricoides</taxon>
    </lineage>
</organism>
<keyword evidence="1" id="KW-0472">Membrane</keyword>
<dbReference type="AlphaFoldDB" id="A0A7C3VFN4"/>
<evidence type="ECO:0000259" key="2">
    <source>
        <dbReference type="PROSITE" id="PS50234"/>
    </source>
</evidence>
<dbReference type="InterPro" id="IPR002035">
    <property type="entry name" value="VWF_A"/>
</dbReference>
<protein>
    <submittedName>
        <fullName evidence="3">VWA domain-containing protein</fullName>
    </submittedName>
</protein>
<gene>
    <name evidence="3" type="ORF">ENR15_06600</name>
</gene>
<keyword evidence="1" id="KW-1133">Transmembrane helix</keyword>
<dbReference type="SMART" id="SM00327">
    <property type="entry name" value="VWA"/>
    <property type="match status" value="1"/>
</dbReference>
<dbReference type="EMBL" id="DSPX01000063">
    <property type="protein sequence ID" value="HGG00314.1"/>
    <property type="molecule type" value="Genomic_DNA"/>
</dbReference>
<reference evidence="3" key="1">
    <citation type="journal article" date="2020" name="mSystems">
        <title>Genome- and Community-Level Interaction Insights into Carbon Utilization and Element Cycling Functions of Hydrothermarchaeota in Hydrothermal Sediment.</title>
        <authorList>
            <person name="Zhou Z."/>
            <person name="Liu Y."/>
            <person name="Xu W."/>
            <person name="Pan J."/>
            <person name="Luo Z.H."/>
            <person name="Li M."/>
        </authorList>
    </citation>
    <scope>NUCLEOTIDE SEQUENCE [LARGE SCALE GENOMIC DNA]</scope>
    <source>
        <strain evidence="3">SpSt-374</strain>
    </source>
</reference>
<dbReference type="SUPFAM" id="SSF53300">
    <property type="entry name" value="vWA-like"/>
    <property type="match status" value="1"/>
</dbReference>
<name>A0A7C3VFN4_9CYAN</name>
<dbReference type="PROSITE" id="PS50234">
    <property type="entry name" value="VWFA"/>
    <property type="match status" value="1"/>
</dbReference>
<feature type="transmembrane region" description="Helical" evidence="1">
    <location>
        <begin position="224"/>
        <end position="242"/>
    </location>
</feature>
<feature type="transmembrane region" description="Helical" evidence="1">
    <location>
        <begin position="263"/>
        <end position="283"/>
    </location>
</feature>
<keyword evidence="1" id="KW-0812">Transmembrane</keyword>
<feature type="domain" description="VWFA" evidence="2">
    <location>
        <begin position="42"/>
        <end position="214"/>
    </location>
</feature>
<dbReference type="CDD" id="cd00198">
    <property type="entry name" value="vWFA"/>
    <property type="match status" value="1"/>
</dbReference>